<name>A0A6C0DGX9_9ZZZZ</name>
<organism evidence="1">
    <name type="scientific">viral metagenome</name>
    <dbReference type="NCBI Taxonomy" id="1070528"/>
    <lineage>
        <taxon>unclassified sequences</taxon>
        <taxon>metagenomes</taxon>
        <taxon>organismal metagenomes</taxon>
    </lineage>
</organism>
<reference evidence="1" key="1">
    <citation type="journal article" date="2020" name="Nature">
        <title>Giant virus diversity and host interactions through global metagenomics.</title>
        <authorList>
            <person name="Schulz F."/>
            <person name="Roux S."/>
            <person name="Paez-Espino D."/>
            <person name="Jungbluth S."/>
            <person name="Walsh D.A."/>
            <person name="Denef V.J."/>
            <person name="McMahon K.D."/>
            <person name="Konstantinidis K.T."/>
            <person name="Eloe-Fadrosh E.A."/>
            <person name="Kyrpides N.C."/>
            <person name="Woyke T."/>
        </authorList>
    </citation>
    <scope>NUCLEOTIDE SEQUENCE</scope>
    <source>
        <strain evidence="1">GVMAG-M-3300023174-141</strain>
    </source>
</reference>
<dbReference type="AlphaFoldDB" id="A0A6C0DGX9"/>
<sequence>MFCPSDVSTGLVQLMGPIQQTDLNHITTAKAPISISFGSSIPSIEDGNRIHVDSSATRTTCNHTGKTFTLMDIQICPSTHTGYRLPGMTDEPIAEMILSFQYSVAPSNCREMSGVLMCFPIYASGPNHHDEYLMYALSPQPTSPPPSIKTLFYKDNSDSSQASLAYTTCFETINSNGVPDSKGLYVIVFPRGICNTSFASLSSSSKRYKVPIPIKGTDPTVIRYRFDDNGNKKSTATSTEGFMYTTQLSSCSDEFKNYIQHFTIPPGLPSSSTAAGNRPNKLYRPAQYKCVPFDQLRDMSGKYVKLGSKSMEQIMNEQQKATVAAQNESASSDSPVDSDSTDLILEIVGTGVGVILVSFVIYQIWQWKNESSE</sequence>
<protein>
    <submittedName>
        <fullName evidence="1">Uncharacterized protein</fullName>
    </submittedName>
</protein>
<proteinExistence type="predicted"/>
<dbReference type="EMBL" id="MN739591">
    <property type="protein sequence ID" value="QHT14835.1"/>
    <property type="molecule type" value="Genomic_DNA"/>
</dbReference>
<accession>A0A6C0DGX9</accession>
<evidence type="ECO:0000313" key="1">
    <source>
        <dbReference type="EMBL" id="QHT14835.1"/>
    </source>
</evidence>